<keyword evidence="2" id="KW-1133">Transmembrane helix</keyword>
<comment type="caution">
    <text evidence="3">The sequence shown here is derived from an EMBL/GenBank/DDBJ whole genome shotgun (WGS) entry which is preliminary data.</text>
</comment>
<name>A0ABQ1G7Y9_9BACL</name>
<organism evidence="3 4">
    <name type="scientific">Paenibacillus physcomitrellae</name>
    <dbReference type="NCBI Taxonomy" id="1619311"/>
    <lineage>
        <taxon>Bacteria</taxon>
        <taxon>Bacillati</taxon>
        <taxon>Bacillota</taxon>
        <taxon>Bacilli</taxon>
        <taxon>Bacillales</taxon>
        <taxon>Paenibacillaceae</taxon>
        <taxon>Paenibacillus</taxon>
    </lineage>
</organism>
<feature type="coiled-coil region" evidence="1">
    <location>
        <begin position="76"/>
        <end position="131"/>
    </location>
</feature>
<feature type="transmembrane region" description="Helical" evidence="2">
    <location>
        <begin position="24"/>
        <end position="45"/>
    </location>
</feature>
<evidence type="ECO:0000313" key="4">
    <source>
        <dbReference type="Proteomes" id="UP000609323"/>
    </source>
</evidence>
<dbReference type="EMBL" id="BMHF01000007">
    <property type="protein sequence ID" value="GGA38507.1"/>
    <property type="molecule type" value="Genomic_DNA"/>
</dbReference>
<keyword evidence="2" id="KW-0472">Membrane</keyword>
<evidence type="ECO:0000256" key="2">
    <source>
        <dbReference type="SAM" id="Phobius"/>
    </source>
</evidence>
<keyword evidence="1" id="KW-0175">Coiled coil</keyword>
<dbReference type="Proteomes" id="UP000609323">
    <property type="component" value="Unassembled WGS sequence"/>
</dbReference>
<evidence type="ECO:0000313" key="3">
    <source>
        <dbReference type="EMBL" id="GGA38507.1"/>
    </source>
</evidence>
<sequence>MPYAAEQVSTSSSTRNQRKRGPSVTVFLAVWILLIGAGVAATVMYSNHMKKQMVEELDAKWQGQISQMQSDYQSRLKTLDGEVADLQTKVEAFNELLTFTKDNASSKTDNSNQLYTQLNEVKKQLSELQKKMDLLK</sequence>
<dbReference type="RefSeq" id="WP_094095820.1">
    <property type="nucleotide sequence ID" value="NZ_BMHF01000007.1"/>
</dbReference>
<evidence type="ECO:0000256" key="1">
    <source>
        <dbReference type="SAM" id="Coils"/>
    </source>
</evidence>
<protein>
    <submittedName>
        <fullName evidence="3">Uncharacterized protein</fullName>
    </submittedName>
</protein>
<keyword evidence="2" id="KW-0812">Transmembrane</keyword>
<reference evidence="4" key="1">
    <citation type="journal article" date="2019" name="Int. J. Syst. Evol. Microbiol.">
        <title>The Global Catalogue of Microorganisms (GCM) 10K type strain sequencing project: providing services to taxonomists for standard genome sequencing and annotation.</title>
        <authorList>
            <consortium name="The Broad Institute Genomics Platform"/>
            <consortium name="The Broad Institute Genome Sequencing Center for Infectious Disease"/>
            <person name="Wu L."/>
            <person name="Ma J."/>
        </authorList>
    </citation>
    <scope>NUCLEOTIDE SEQUENCE [LARGE SCALE GENOMIC DNA]</scope>
    <source>
        <strain evidence="4">CGMCC 1.15044</strain>
    </source>
</reference>
<proteinExistence type="predicted"/>
<keyword evidence="4" id="KW-1185">Reference proteome</keyword>
<gene>
    <name evidence="3" type="ORF">GCM10010917_24750</name>
</gene>
<accession>A0ABQ1G7Y9</accession>